<proteinExistence type="predicted"/>
<protein>
    <recommendedName>
        <fullName evidence="2">Glutamine amidotransferase domain-containing protein</fullName>
    </recommendedName>
</protein>
<evidence type="ECO:0000256" key="1">
    <source>
        <dbReference type="SAM" id="SignalP"/>
    </source>
</evidence>
<dbReference type="PROSITE" id="PS51273">
    <property type="entry name" value="GATASE_TYPE_1"/>
    <property type="match status" value="1"/>
</dbReference>
<dbReference type="Pfam" id="PF00117">
    <property type="entry name" value="GATase"/>
    <property type="match status" value="1"/>
</dbReference>
<evidence type="ECO:0000259" key="2">
    <source>
        <dbReference type="Pfam" id="PF00117"/>
    </source>
</evidence>
<dbReference type="CDD" id="cd01741">
    <property type="entry name" value="GATase1_1"/>
    <property type="match status" value="1"/>
</dbReference>
<sequence length="303" mass="34137">MRWKTPECIIFSLFVTYCTGQHPYIVSIVGIFPGNLTYPSRVTNHFQPKTAQMKGPLRIAVLECDEPVGKTKEKYGGYGNLFKELLNAGADKVAEKDGVQRPELDISKFDVVNHEIYPNLEDVDGILLTGSKFNSFDNDPWILKLVEFTKKVLAQNRVRLIGVCFGHQIIGRALDVKVGRSDDGWEVAVVPVDLTEKGKQLFGIPQLAIHQMHQDIVFAYPSSVEPLGHSPRCQVQGMYSKHRLITVQGHPEFNGDIVSELLERRHESGVFNDDMYNDGMSRVRNHHDGVAVGAAFIRFMRED</sequence>
<dbReference type="InterPro" id="IPR029062">
    <property type="entry name" value="Class_I_gatase-like"/>
</dbReference>
<evidence type="ECO:0000313" key="3">
    <source>
        <dbReference type="EMBL" id="RMY73270.1"/>
    </source>
</evidence>
<dbReference type="EMBL" id="QWIO01001362">
    <property type="protein sequence ID" value="RMY73270.1"/>
    <property type="molecule type" value="Genomic_DNA"/>
</dbReference>
<dbReference type="InterPro" id="IPR017926">
    <property type="entry name" value="GATASE"/>
</dbReference>
<dbReference type="SUPFAM" id="SSF52317">
    <property type="entry name" value="Class I glutamine amidotransferase-like"/>
    <property type="match status" value="1"/>
</dbReference>
<keyword evidence="1" id="KW-0732">Signal</keyword>
<dbReference type="PANTHER" id="PTHR42695:SF5">
    <property type="entry name" value="GLUTAMINE AMIDOTRANSFERASE YLR126C-RELATED"/>
    <property type="match status" value="1"/>
</dbReference>
<evidence type="ECO:0000313" key="4">
    <source>
        <dbReference type="Proteomes" id="UP000269539"/>
    </source>
</evidence>
<dbReference type="Proteomes" id="UP000269539">
    <property type="component" value="Unassembled WGS sequence"/>
</dbReference>
<feature type="chain" id="PRO_5017986591" description="Glutamine amidotransferase domain-containing protein" evidence="1">
    <location>
        <begin position="21"/>
        <end position="303"/>
    </location>
</feature>
<dbReference type="InterPro" id="IPR044992">
    <property type="entry name" value="ChyE-like"/>
</dbReference>
<dbReference type="Gene3D" id="3.40.50.880">
    <property type="match status" value="1"/>
</dbReference>
<dbReference type="AlphaFoldDB" id="A0A3M7EA41"/>
<dbReference type="GO" id="GO:0005634">
    <property type="term" value="C:nucleus"/>
    <property type="evidence" value="ECO:0007669"/>
    <property type="project" value="TreeGrafter"/>
</dbReference>
<gene>
    <name evidence="3" type="ORF">D0864_10254</name>
</gene>
<feature type="signal peptide" evidence="1">
    <location>
        <begin position="1"/>
        <end position="20"/>
    </location>
</feature>
<dbReference type="GO" id="GO:0005829">
    <property type="term" value="C:cytosol"/>
    <property type="evidence" value="ECO:0007669"/>
    <property type="project" value="TreeGrafter"/>
</dbReference>
<name>A0A3M7EA41_HORWE</name>
<accession>A0A3M7EA41</accession>
<dbReference type="PANTHER" id="PTHR42695">
    <property type="entry name" value="GLUTAMINE AMIDOTRANSFERASE YLR126C-RELATED"/>
    <property type="match status" value="1"/>
</dbReference>
<reference evidence="3 4" key="1">
    <citation type="journal article" date="2018" name="BMC Genomics">
        <title>Genomic evidence for intraspecific hybridization in a clonal and extremely halotolerant yeast.</title>
        <authorList>
            <person name="Gostincar C."/>
            <person name="Stajich J.E."/>
            <person name="Zupancic J."/>
            <person name="Zalar P."/>
            <person name="Gunde-Cimerman N."/>
        </authorList>
    </citation>
    <scope>NUCLEOTIDE SEQUENCE [LARGE SCALE GENOMIC DNA]</scope>
    <source>
        <strain evidence="3 4">EXF-10513</strain>
    </source>
</reference>
<organism evidence="3 4">
    <name type="scientific">Hortaea werneckii</name>
    <name type="common">Black yeast</name>
    <name type="synonym">Cladosporium werneckii</name>
    <dbReference type="NCBI Taxonomy" id="91943"/>
    <lineage>
        <taxon>Eukaryota</taxon>
        <taxon>Fungi</taxon>
        <taxon>Dikarya</taxon>
        <taxon>Ascomycota</taxon>
        <taxon>Pezizomycotina</taxon>
        <taxon>Dothideomycetes</taxon>
        <taxon>Dothideomycetidae</taxon>
        <taxon>Mycosphaerellales</taxon>
        <taxon>Teratosphaeriaceae</taxon>
        <taxon>Hortaea</taxon>
    </lineage>
</organism>
<feature type="domain" description="Glutamine amidotransferase" evidence="2">
    <location>
        <begin position="107"/>
        <end position="254"/>
    </location>
</feature>
<dbReference type="VEuPathDB" id="FungiDB:BTJ68_05497"/>
<comment type="caution">
    <text evidence="3">The sequence shown here is derived from an EMBL/GenBank/DDBJ whole genome shotgun (WGS) entry which is preliminary data.</text>
</comment>